<dbReference type="AlphaFoldDB" id="A0A379E9E3"/>
<sequence>MEKMRDFQFFMTEKDERAFCETLRNFNHNIYFLDTKPSFESDINKRLVTDITKLSSEFFSIVNLEFISKEELGKCYKIRSGYYHFFQLGRAQMQFLRSHPDKYTEGCLQYGRIADSYETEDEEEKKWKNSVYGILKKMGQKVYWYYILPDGKREISTKPQNKLVALPDAIGKYDGKLGNFMLYDKAKFVPKGVNVVDLD</sequence>
<dbReference type="RefSeq" id="WP_025004885.1">
    <property type="nucleotide sequence ID" value="NZ_UGTF01000002.1"/>
</dbReference>
<protein>
    <submittedName>
        <fullName evidence="1">Uncharacterized protein</fullName>
    </submittedName>
</protein>
<dbReference type="EMBL" id="UGTF01000002">
    <property type="protein sequence ID" value="SUB89285.1"/>
    <property type="molecule type" value="Genomic_DNA"/>
</dbReference>
<evidence type="ECO:0000313" key="1">
    <source>
        <dbReference type="EMBL" id="SUB89285.1"/>
    </source>
</evidence>
<evidence type="ECO:0000313" key="2">
    <source>
        <dbReference type="Proteomes" id="UP000254156"/>
    </source>
</evidence>
<gene>
    <name evidence="1" type="ORF">NCTC11632_01387</name>
</gene>
<reference evidence="1 2" key="1">
    <citation type="submission" date="2018-06" db="EMBL/GenBank/DDBJ databases">
        <authorList>
            <consortium name="Pathogen Informatics"/>
            <person name="Doyle S."/>
        </authorList>
    </citation>
    <scope>NUCLEOTIDE SEQUENCE [LARGE SCALE GENOMIC DNA]</scope>
    <source>
        <strain evidence="1 2">NCTC11632</strain>
    </source>
</reference>
<accession>A0A379E9E3</accession>
<dbReference type="Proteomes" id="UP000254156">
    <property type="component" value="Unassembled WGS sequence"/>
</dbReference>
<organism evidence="1 2">
    <name type="scientific">Porphyromonas macacae</name>
    <dbReference type="NCBI Taxonomy" id="28115"/>
    <lineage>
        <taxon>Bacteria</taxon>
        <taxon>Pseudomonadati</taxon>
        <taxon>Bacteroidota</taxon>
        <taxon>Bacteroidia</taxon>
        <taxon>Bacteroidales</taxon>
        <taxon>Porphyromonadaceae</taxon>
        <taxon>Porphyromonas</taxon>
    </lineage>
</organism>
<name>A0A379E9E3_9PORP</name>
<proteinExistence type="predicted"/>